<dbReference type="AlphaFoldDB" id="A0A2X1UM83"/>
<dbReference type="PANTHER" id="PTHR30349">
    <property type="entry name" value="PHAGE INTEGRASE-RELATED"/>
    <property type="match status" value="1"/>
</dbReference>
<dbReference type="InterPro" id="IPR013762">
    <property type="entry name" value="Integrase-like_cat_sf"/>
</dbReference>
<comment type="similarity">
    <text evidence="1">Belongs to the 'phage' integrase family.</text>
</comment>
<evidence type="ECO:0000313" key="5">
    <source>
        <dbReference type="EMBL" id="SPY08269.1"/>
    </source>
</evidence>
<keyword evidence="3" id="KW-0238">DNA-binding</keyword>
<name>A0A2X1UM83_9BURK</name>
<dbReference type="InterPro" id="IPR044068">
    <property type="entry name" value="CB"/>
</dbReference>
<gene>
    <name evidence="5" type="ORF">NCTC11009_01495</name>
</gene>
<evidence type="ECO:0000256" key="3">
    <source>
        <dbReference type="ARBA" id="ARBA00023125"/>
    </source>
</evidence>
<dbReference type="GO" id="GO:0003677">
    <property type="term" value="F:DNA binding"/>
    <property type="evidence" value="ECO:0007669"/>
    <property type="project" value="UniProtKB-UniRule"/>
</dbReference>
<dbReference type="PROSITE" id="PS51900">
    <property type="entry name" value="CB"/>
    <property type="match status" value="1"/>
</dbReference>
<dbReference type="SUPFAM" id="SSF56349">
    <property type="entry name" value="DNA breaking-rejoining enzymes"/>
    <property type="match status" value="1"/>
</dbReference>
<dbReference type="InterPro" id="IPR050090">
    <property type="entry name" value="Tyrosine_recombinase_XerCD"/>
</dbReference>
<keyword evidence="4" id="KW-0233">DNA recombination</keyword>
<dbReference type="PANTHER" id="PTHR30349:SF64">
    <property type="entry name" value="PROPHAGE INTEGRASE INTD-RELATED"/>
    <property type="match status" value="1"/>
</dbReference>
<organism evidence="5 6">
    <name type="scientific">Oligella urethralis</name>
    <dbReference type="NCBI Taxonomy" id="90245"/>
    <lineage>
        <taxon>Bacteria</taxon>
        <taxon>Pseudomonadati</taxon>
        <taxon>Pseudomonadota</taxon>
        <taxon>Betaproteobacteria</taxon>
        <taxon>Burkholderiales</taxon>
        <taxon>Alcaligenaceae</taxon>
        <taxon>Oligella</taxon>
    </lineage>
</organism>
<evidence type="ECO:0000256" key="4">
    <source>
        <dbReference type="ARBA" id="ARBA00023172"/>
    </source>
</evidence>
<dbReference type="Gene3D" id="1.10.443.10">
    <property type="entry name" value="Intergrase catalytic core"/>
    <property type="match status" value="1"/>
</dbReference>
<dbReference type="Proteomes" id="UP000250242">
    <property type="component" value="Unassembled WGS sequence"/>
</dbReference>
<proteinExistence type="inferred from homology"/>
<dbReference type="InterPro" id="IPR011010">
    <property type="entry name" value="DNA_brk_join_enz"/>
</dbReference>
<dbReference type="Gene3D" id="1.10.150.130">
    <property type="match status" value="1"/>
</dbReference>
<dbReference type="PROSITE" id="PS51898">
    <property type="entry name" value="TYR_RECOMBINASE"/>
    <property type="match status" value="1"/>
</dbReference>
<dbReference type="Pfam" id="PF00589">
    <property type="entry name" value="Phage_integrase"/>
    <property type="match status" value="1"/>
</dbReference>
<reference evidence="5 6" key="1">
    <citation type="submission" date="2018-06" db="EMBL/GenBank/DDBJ databases">
        <authorList>
            <consortium name="Pathogen Informatics"/>
            <person name="Doyle S."/>
        </authorList>
    </citation>
    <scope>NUCLEOTIDE SEQUENCE [LARGE SCALE GENOMIC DNA]</scope>
    <source>
        <strain evidence="5 6">NCTC11009</strain>
    </source>
</reference>
<keyword evidence="2" id="KW-0229">DNA integration</keyword>
<dbReference type="InterPro" id="IPR010998">
    <property type="entry name" value="Integrase_recombinase_N"/>
</dbReference>
<evidence type="ECO:0000256" key="1">
    <source>
        <dbReference type="ARBA" id="ARBA00008857"/>
    </source>
</evidence>
<sequence length="361" mass="41445">MPIYRKNSNQNAIWWIDIRTPGGKRVRRSTGTRNKKEAQEYHDRLKAELWRENKLGDKPDYTFDEAAIQVLKLAVSERDYAVKARHIRYWRDHFGGRTLSSLTAEEIINCLPTHQLPKPGVKGNLKLSKATQNRYLSTMSRLLNLAYKDGRIDRLPHLTKFKEAPVRVRWITREQAQLLIQQLSQRWMRNAVIFALSTGARANEILSLEWSQVNLNEKVAWLTADKTKSGKARPIPLNDDACAVLKSCQGDDPRWVFVKNTTGQNPKTINHKSFNAATKAVGLDDFHFHDLRHTWASWHVQAGTPLFVLKEMGGWETLEMVKKYAHLNASHLAEYSSAVTFWSPLDDLGQRKSHLQMAVNG</sequence>
<accession>A0A2X1UM83</accession>
<evidence type="ECO:0000256" key="2">
    <source>
        <dbReference type="ARBA" id="ARBA00022908"/>
    </source>
</evidence>
<dbReference type="InterPro" id="IPR002104">
    <property type="entry name" value="Integrase_catalytic"/>
</dbReference>
<dbReference type="GO" id="GO:0015074">
    <property type="term" value="P:DNA integration"/>
    <property type="evidence" value="ECO:0007669"/>
    <property type="project" value="UniProtKB-KW"/>
</dbReference>
<dbReference type="RefSeq" id="WP_113062616.1">
    <property type="nucleotide sequence ID" value="NZ_UATH01000001.1"/>
</dbReference>
<dbReference type="GO" id="GO:0006310">
    <property type="term" value="P:DNA recombination"/>
    <property type="evidence" value="ECO:0007669"/>
    <property type="project" value="UniProtKB-KW"/>
</dbReference>
<dbReference type="CDD" id="cd00796">
    <property type="entry name" value="INT_Rci_Hp1_C"/>
    <property type="match status" value="1"/>
</dbReference>
<evidence type="ECO:0000313" key="6">
    <source>
        <dbReference type="Proteomes" id="UP000250242"/>
    </source>
</evidence>
<dbReference type="EMBL" id="UATH01000001">
    <property type="protein sequence ID" value="SPY08269.1"/>
    <property type="molecule type" value="Genomic_DNA"/>
</dbReference>
<protein>
    <submittedName>
        <fullName evidence="5">Site-specific tyrosine recombinase XerC</fullName>
    </submittedName>
</protein>